<sequence>MLQALTGHILRHRQTSYIAITAAQILMLIGLWPAYSHSILLLWFFSMQAVALPHFIICQKYAGRELTQAQVGFIKIVFIAYSLISSTLWGALTWLLSDIWDIYAFIVLMPVLGIFAGAINLAAILPIYFCLVIPILTQSLAVLLFTEAANPQLAG</sequence>
<accession>A0A370DW07</accession>
<keyword evidence="1" id="KW-1133">Transmembrane helix</keyword>
<feature type="transmembrane region" description="Helical" evidence="1">
    <location>
        <begin position="102"/>
        <end position="121"/>
    </location>
</feature>
<reference evidence="2 3" key="1">
    <citation type="journal article" date="2018" name="ISME J.">
        <title>Endosymbiont genomes yield clues of tubeworm success.</title>
        <authorList>
            <person name="Li Y."/>
            <person name="Liles M.R."/>
            <person name="Halanych K.M."/>
        </authorList>
    </citation>
    <scope>NUCLEOTIDE SEQUENCE [LARGE SCALE GENOMIC DNA]</scope>
    <source>
        <strain evidence="2">A1422</strain>
    </source>
</reference>
<feature type="transmembrane region" description="Helical" evidence="1">
    <location>
        <begin position="41"/>
        <end position="61"/>
    </location>
</feature>
<protein>
    <submittedName>
        <fullName evidence="2">Uncharacterized protein</fullName>
    </submittedName>
</protein>
<feature type="transmembrane region" description="Helical" evidence="1">
    <location>
        <begin position="73"/>
        <end position="96"/>
    </location>
</feature>
<organism evidence="2 3">
    <name type="scientific">endosymbiont of Lamellibrachia luymesi</name>
    <dbReference type="NCBI Taxonomy" id="2200907"/>
    <lineage>
        <taxon>Bacteria</taxon>
        <taxon>Pseudomonadati</taxon>
        <taxon>Pseudomonadota</taxon>
        <taxon>Gammaproteobacteria</taxon>
        <taxon>sulfur-oxidizing symbionts</taxon>
    </lineage>
</organism>
<dbReference type="EMBL" id="QFXD01000192">
    <property type="protein sequence ID" value="RDH89865.1"/>
    <property type="molecule type" value="Genomic_DNA"/>
</dbReference>
<evidence type="ECO:0000313" key="2">
    <source>
        <dbReference type="EMBL" id="RDH89865.1"/>
    </source>
</evidence>
<gene>
    <name evidence="2" type="ORF">DIZ79_10665</name>
</gene>
<evidence type="ECO:0000256" key="1">
    <source>
        <dbReference type="SAM" id="Phobius"/>
    </source>
</evidence>
<proteinExistence type="predicted"/>
<feature type="transmembrane region" description="Helical" evidence="1">
    <location>
        <begin position="128"/>
        <end position="146"/>
    </location>
</feature>
<name>A0A370DW07_9GAMM</name>
<evidence type="ECO:0000313" key="3">
    <source>
        <dbReference type="Proteomes" id="UP000255508"/>
    </source>
</evidence>
<keyword evidence="1" id="KW-0812">Transmembrane</keyword>
<keyword evidence="1" id="KW-0472">Membrane</keyword>
<dbReference type="Proteomes" id="UP000255508">
    <property type="component" value="Unassembled WGS sequence"/>
</dbReference>
<feature type="transmembrane region" description="Helical" evidence="1">
    <location>
        <begin position="16"/>
        <end position="35"/>
    </location>
</feature>
<dbReference type="AlphaFoldDB" id="A0A370DW07"/>
<comment type="caution">
    <text evidence="2">The sequence shown here is derived from an EMBL/GenBank/DDBJ whole genome shotgun (WGS) entry which is preliminary data.</text>
</comment>